<dbReference type="KEGG" id="ncc:104951418"/>
<evidence type="ECO:0000256" key="1">
    <source>
        <dbReference type="SAM" id="MobiDB-lite"/>
    </source>
</evidence>
<keyword evidence="2" id="KW-1185">Reference proteome</keyword>
<gene>
    <name evidence="3" type="primary">LOC104951418</name>
</gene>
<sequence length="188" mass="21384">MYFMYQDREELEDDLYREDEGDSERSEDNSELEFRLYSQLHYSSNAGVVEETGHEEGEQDSEHLEKPEQIVNVDREQDETGKSRPLSPDLSKLLQHKKKDKKKDKKPDKQKKGKSNPKVQRSLTSLIEEVIVIDSGPDVISISEDDTSDDTADDTAAADDEDGVCALKGRRLRRLQTSTPAPQVESKV</sequence>
<feature type="compositionally biased region" description="Acidic residues" evidence="1">
    <location>
        <begin position="143"/>
        <end position="163"/>
    </location>
</feature>
<name>A0A6I9NF85_9TELE</name>
<dbReference type="OrthoDB" id="7608935at2759"/>
<feature type="compositionally biased region" description="Acidic residues" evidence="1">
    <location>
        <begin position="9"/>
        <end position="22"/>
    </location>
</feature>
<organism evidence="2 3">
    <name type="scientific">Notothenia coriiceps</name>
    <name type="common">black rockcod</name>
    <dbReference type="NCBI Taxonomy" id="8208"/>
    <lineage>
        <taxon>Eukaryota</taxon>
        <taxon>Metazoa</taxon>
        <taxon>Chordata</taxon>
        <taxon>Craniata</taxon>
        <taxon>Vertebrata</taxon>
        <taxon>Euteleostomi</taxon>
        <taxon>Actinopterygii</taxon>
        <taxon>Neopterygii</taxon>
        <taxon>Teleostei</taxon>
        <taxon>Neoteleostei</taxon>
        <taxon>Acanthomorphata</taxon>
        <taxon>Eupercaria</taxon>
        <taxon>Perciformes</taxon>
        <taxon>Notothenioidei</taxon>
        <taxon>Nototheniidae</taxon>
        <taxon>Notothenia</taxon>
    </lineage>
</organism>
<dbReference type="GeneID" id="104951418"/>
<evidence type="ECO:0000313" key="2">
    <source>
        <dbReference type="Proteomes" id="UP000504611"/>
    </source>
</evidence>
<evidence type="ECO:0000313" key="3">
    <source>
        <dbReference type="RefSeq" id="XP_010776364.1"/>
    </source>
</evidence>
<proteinExistence type="predicted"/>
<protein>
    <submittedName>
        <fullName evidence="3">Zinc finger CCHC domain-containing protein 7-like</fullName>
    </submittedName>
</protein>
<feature type="compositionally biased region" description="Basic and acidic residues" evidence="1">
    <location>
        <begin position="51"/>
        <end position="82"/>
    </location>
</feature>
<dbReference type="RefSeq" id="XP_010776364.1">
    <property type="nucleotide sequence ID" value="XM_010778062.1"/>
</dbReference>
<feature type="compositionally biased region" description="Basic residues" evidence="1">
    <location>
        <begin position="94"/>
        <end position="115"/>
    </location>
</feature>
<dbReference type="AlphaFoldDB" id="A0A6I9NF85"/>
<feature type="region of interest" description="Disordered" evidence="1">
    <location>
        <begin position="1"/>
        <end position="31"/>
    </location>
</feature>
<accession>A0A6I9NF85</accession>
<reference evidence="3" key="1">
    <citation type="submission" date="2025-08" db="UniProtKB">
        <authorList>
            <consortium name="RefSeq"/>
        </authorList>
    </citation>
    <scope>IDENTIFICATION</scope>
    <source>
        <tissue evidence="3">Muscle</tissue>
    </source>
</reference>
<dbReference type="Proteomes" id="UP000504611">
    <property type="component" value="Unplaced"/>
</dbReference>
<feature type="region of interest" description="Disordered" evidence="1">
    <location>
        <begin position="45"/>
        <end position="123"/>
    </location>
</feature>
<feature type="region of interest" description="Disordered" evidence="1">
    <location>
        <begin position="137"/>
        <end position="163"/>
    </location>
</feature>